<dbReference type="Proteomes" id="UP001153069">
    <property type="component" value="Unassembled WGS sequence"/>
</dbReference>
<feature type="compositionally biased region" description="Basic and acidic residues" evidence="3">
    <location>
        <begin position="69"/>
        <end position="82"/>
    </location>
</feature>
<dbReference type="SMART" id="SM00297">
    <property type="entry name" value="BROMO"/>
    <property type="match status" value="1"/>
</dbReference>
<feature type="region of interest" description="Disordered" evidence="3">
    <location>
        <begin position="439"/>
        <end position="504"/>
    </location>
</feature>
<evidence type="ECO:0000313" key="5">
    <source>
        <dbReference type="EMBL" id="CAB9507134.1"/>
    </source>
</evidence>
<evidence type="ECO:0000259" key="4">
    <source>
        <dbReference type="PROSITE" id="PS50014"/>
    </source>
</evidence>
<evidence type="ECO:0000256" key="2">
    <source>
        <dbReference type="PROSITE-ProRule" id="PRU00035"/>
    </source>
</evidence>
<dbReference type="EMBL" id="CAICTM010000293">
    <property type="protein sequence ID" value="CAB9507134.1"/>
    <property type="molecule type" value="Genomic_DNA"/>
</dbReference>
<feature type="region of interest" description="Disordered" evidence="3">
    <location>
        <begin position="1031"/>
        <end position="1080"/>
    </location>
</feature>
<dbReference type="PROSITE" id="PS50014">
    <property type="entry name" value="BROMODOMAIN_2"/>
    <property type="match status" value="1"/>
</dbReference>
<feature type="compositionally biased region" description="Low complexity" evidence="3">
    <location>
        <begin position="456"/>
        <end position="469"/>
    </location>
</feature>
<feature type="region of interest" description="Disordered" evidence="3">
    <location>
        <begin position="625"/>
        <end position="661"/>
    </location>
</feature>
<feature type="compositionally biased region" description="Basic and acidic residues" evidence="3">
    <location>
        <begin position="471"/>
        <end position="486"/>
    </location>
</feature>
<keyword evidence="1 2" id="KW-0103">Bromodomain</keyword>
<sequence length="1080" mass="119538">MSAPDKSPNANNKTAKAPVFPVGPAGRRDLRRALVRSTNPVETIQKFQREHSLHSMFAKAFGTTPSHEVSAEEAKAKTRSKGDAPALQVESLGTDSAMAFLSNLGVSQYEVHKRVGDTLLKHLEVEIKKTQKPEPLLNLLKSCWVYATTIPELRPVLWTVLKQLGKDTPPAVLKALGEQEENGELKHADIFRPLPPLLKRLVWETDWDDKISREMVEQMEPKAFLEQVKTTLLGHTILPHLKDYCRNEYLVTHANRLFVERVQQRALPTNQRRALNALSNATGSSANPAGSSSPKAASSTLSSLTNRAGSATTPTKSSTTNAVDGEITSGKTIASVKQLLSDPTGGTAAFRPKLLYAVLSILIAEHGSLDDNIMACSDHLHCTLVADLLLSASTGLPKAYQHVLRLAITLDDSVKAGVLQDTAILKIQSCLKDIFPAMKETPTDKKDDDKDKDNNKNNSSNNKKSPPTKGGKKDGGKTDPKKDAKGKTTPGKTANNPLKEPTTAFKRQLSRIIRGCLDAMKEADPQSLFLNPVTDAIAPGYSKVIKQPMCIMTMEKKIDDHDNMYKTLQEWEEDVKLMFQNCITYNRGAAGQWFRGEAQRQKKVHKEEILPQARILYDKEVALRTKTEDDDEDAPSRKRKLPGTLPDPKNKPGTVSSQISPVPAVFKNTVPGAAAAKPEAEAEKNKDKVYPSMPSLASMLLADPFVVRLILNRILRSVRLDIIRGKSLPTGSNVVPSLLQMLHMAQWSNQVCASRGFQYIVPGGGIEAPPETDQPSAEEFLMQIIPFDALRKFLPLLSQLFMENALDQRVIVGGDLHDAFNSMMEARPKPPDPEVWSTISSNNIQGVAALVQGALVHICLPGNSNEASLAVTYPKFAAVLAEASSAICDDRAFFAGLIDALLKHKSKLQRSTRDAVVSTWLDFLRKPPRHAKRKKGPKKQKKWGTSTSAAHECLITLFNEWAALGNQLLPRDKLLEFACDIVKAVEESETLAERRFLALWKESLETKSEEEPSVGDFTPIRKQYERMMKSLPEASRAQWKEQVGLVDEEESKEEKTEDKEEEEEEEEDKMEVDVKAEEEQ</sequence>
<evidence type="ECO:0000313" key="6">
    <source>
        <dbReference type="Proteomes" id="UP001153069"/>
    </source>
</evidence>
<dbReference type="InterPro" id="IPR001487">
    <property type="entry name" value="Bromodomain"/>
</dbReference>
<keyword evidence="6" id="KW-1185">Reference proteome</keyword>
<dbReference type="SUPFAM" id="SSF47370">
    <property type="entry name" value="Bromodomain"/>
    <property type="match status" value="1"/>
</dbReference>
<protein>
    <submittedName>
        <fullName evidence="5">Bromodomain-containing protein 7</fullName>
    </submittedName>
</protein>
<feature type="compositionally biased region" description="Basic and acidic residues" evidence="3">
    <location>
        <begin position="1071"/>
        <end position="1080"/>
    </location>
</feature>
<feature type="compositionally biased region" description="Low complexity" evidence="3">
    <location>
        <begin position="280"/>
        <end position="304"/>
    </location>
</feature>
<feature type="region of interest" description="Disordered" evidence="3">
    <location>
        <begin position="1"/>
        <end position="25"/>
    </location>
</feature>
<accession>A0A9N8DU74</accession>
<feature type="region of interest" description="Disordered" evidence="3">
    <location>
        <begin position="64"/>
        <end position="85"/>
    </location>
</feature>
<gene>
    <name evidence="5" type="ORF">SEMRO_294_G110130.1</name>
</gene>
<reference evidence="5" key="1">
    <citation type="submission" date="2020-06" db="EMBL/GenBank/DDBJ databases">
        <authorList>
            <consortium name="Plant Systems Biology data submission"/>
        </authorList>
    </citation>
    <scope>NUCLEOTIDE SEQUENCE</scope>
    <source>
        <strain evidence="5">D6</strain>
    </source>
</reference>
<dbReference type="InterPro" id="IPR051831">
    <property type="entry name" value="Bromodomain_contain_prot"/>
</dbReference>
<dbReference type="PANTHER" id="PTHR22881:SF27">
    <property type="entry name" value="BROMODOMAIN CONTAINING 7_9"/>
    <property type="match status" value="1"/>
</dbReference>
<feature type="compositionally biased region" description="Acidic residues" evidence="3">
    <location>
        <begin position="1059"/>
        <end position="1070"/>
    </location>
</feature>
<feature type="compositionally biased region" description="Polar residues" evidence="3">
    <location>
        <begin position="305"/>
        <end position="322"/>
    </location>
</feature>
<feature type="compositionally biased region" description="Basic and acidic residues" evidence="3">
    <location>
        <begin position="441"/>
        <end position="455"/>
    </location>
</feature>
<feature type="region of interest" description="Disordered" evidence="3">
    <location>
        <begin position="280"/>
        <end position="324"/>
    </location>
</feature>
<dbReference type="AlphaFoldDB" id="A0A9N8DU74"/>
<proteinExistence type="predicted"/>
<dbReference type="Gene3D" id="1.20.920.10">
    <property type="entry name" value="Bromodomain-like"/>
    <property type="match status" value="1"/>
</dbReference>
<feature type="domain" description="Bromo" evidence="4">
    <location>
        <begin position="521"/>
        <end position="593"/>
    </location>
</feature>
<dbReference type="OrthoDB" id="21449at2759"/>
<dbReference type="InterPro" id="IPR036427">
    <property type="entry name" value="Bromodomain-like_sf"/>
</dbReference>
<dbReference type="Pfam" id="PF00439">
    <property type="entry name" value="Bromodomain"/>
    <property type="match status" value="1"/>
</dbReference>
<evidence type="ECO:0000256" key="3">
    <source>
        <dbReference type="SAM" id="MobiDB-lite"/>
    </source>
</evidence>
<name>A0A9N8DU74_9STRA</name>
<comment type="caution">
    <text evidence="5">The sequence shown here is derived from an EMBL/GenBank/DDBJ whole genome shotgun (WGS) entry which is preliminary data.</text>
</comment>
<dbReference type="CDD" id="cd04369">
    <property type="entry name" value="Bromodomain"/>
    <property type="match status" value="1"/>
</dbReference>
<dbReference type="PANTHER" id="PTHR22881">
    <property type="entry name" value="BROMODOMAIN CONTAINING PROTEIN"/>
    <property type="match status" value="1"/>
</dbReference>
<organism evidence="5 6">
    <name type="scientific">Seminavis robusta</name>
    <dbReference type="NCBI Taxonomy" id="568900"/>
    <lineage>
        <taxon>Eukaryota</taxon>
        <taxon>Sar</taxon>
        <taxon>Stramenopiles</taxon>
        <taxon>Ochrophyta</taxon>
        <taxon>Bacillariophyta</taxon>
        <taxon>Bacillariophyceae</taxon>
        <taxon>Bacillariophycidae</taxon>
        <taxon>Naviculales</taxon>
        <taxon>Naviculaceae</taxon>
        <taxon>Seminavis</taxon>
    </lineage>
</organism>
<evidence type="ECO:0000256" key="1">
    <source>
        <dbReference type="ARBA" id="ARBA00023117"/>
    </source>
</evidence>